<dbReference type="RefSeq" id="WP_346058084.1">
    <property type="nucleotide sequence ID" value="NZ_BAAAOP010000006.1"/>
</dbReference>
<evidence type="ECO:0000313" key="4">
    <source>
        <dbReference type="EMBL" id="GAA2188527.1"/>
    </source>
</evidence>
<organism evidence="4 5">
    <name type="scientific">Leucobacter alluvii</name>
    <dbReference type="NCBI Taxonomy" id="340321"/>
    <lineage>
        <taxon>Bacteria</taxon>
        <taxon>Bacillati</taxon>
        <taxon>Actinomycetota</taxon>
        <taxon>Actinomycetes</taxon>
        <taxon>Micrococcales</taxon>
        <taxon>Microbacteriaceae</taxon>
        <taxon>Leucobacter</taxon>
    </lineage>
</organism>
<comment type="caution">
    <text evidence="4">The sequence shown here is derived from an EMBL/GenBank/DDBJ whole genome shotgun (WGS) entry which is preliminary data.</text>
</comment>
<sequence length="381" mass="42363">MVSGKSPSLLVLSFSEIESDARVLKQVRLFAERGFDVYTCGFGDAPPEATRHFRLSPQVPRKLVLVQAALYRLHLYRSAYWVNPYVRAARKVLRELKVERVIANDLDTAALALAIAPAQRVHLDLHEYWPGRDDNNAAWVRLRQPFMKWQLRTFASKIASVTTVSTTIARRYADEFGIAAGTVTNASPYRNLVPRQVSAPIRLVHSGASRANRRIEVMMRAVAASKNDVLFDLYLTGMGTPYHDQLLQLADELGERIQVLPPVPHESLVDKLNEYDIGIHLLPPTNSNNMLALPNKFFDYVQARLGLIIGPTASMADLLHEYSLGVVASDFTTESLTAAIDDLDVASVQAYKSRSDAAAHELSAEAQNGVWSEAIARLDRS</sequence>
<feature type="domain" description="Glycosyltransferase subfamily 4-like N-terminal" evidence="3">
    <location>
        <begin position="26"/>
        <end position="182"/>
    </location>
</feature>
<dbReference type="Gene3D" id="3.40.50.2000">
    <property type="entry name" value="Glycogen Phosphorylase B"/>
    <property type="match status" value="2"/>
</dbReference>
<protein>
    <submittedName>
        <fullName evidence="4">Glycosyltransferase family 4 protein</fullName>
    </submittedName>
</protein>
<keyword evidence="5" id="KW-1185">Reference proteome</keyword>
<dbReference type="SUPFAM" id="SSF53756">
    <property type="entry name" value="UDP-Glycosyltransferase/glycogen phosphorylase"/>
    <property type="match status" value="1"/>
</dbReference>
<dbReference type="InterPro" id="IPR028098">
    <property type="entry name" value="Glyco_trans_4-like_N"/>
</dbReference>
<proteinExistence type="predicted"/>
<dbReference type="EMBL" id="BAAAOP010000006">
    <property type="protein sequence ID" value="GAA2188527.1"/>
    <property type="molecule type" value="Genomic_DNA"/>
</dbReference>
<gene>
    <name evidence="4" type="ORF">GCM10009786_17990</name>
</gene>
<name>A0ABP5N159_9MICO</name>
<dbReference type="Proteomes" id="UP001501084">
    <property type="component" value="Unassembled WGS sequence"/>
</dbReference>
<reference evidence="5" key="1">
    <citation type="journal article" date="2019" name="Int. J. Syst. Evol. Microbiol.">
        <title>The Global Catalogue of Microorganisms (GCM) 10K type strain sequencing project: providing services to taxonomists for standard genome sequencing and annotation.</title>
        <authorList>
            <consortium name="The Broad Institute Genomics Platform"/>
            <consortium name="The Broad Institute Genome Sequencing Center for Infectious Disease"/>
            <person name="Wu L."/>
            <person name="Ma J."/>
        </authorList>
    </citation>
    <scope>NUCLEOTIDE SEQUENCE [LARGE SCALE GENOMIC DNA]</scope>
    <source>
        <strain evidence="5">JCM 14919</strain>
    </source>
</reference>
<evidence type="ECO:0000256" key="1">
    <source>
        <dbReference type="ARBA" id="ARBA00022676"/>
    </source>
</evidence>
<dbReference type="Pfam" id="PF13439">
    <property type="entry name" value="Glyco_transf_4"/>
    <property type="match status" value="1"/>
</dbReference>
<keyword evidence="1" id="KW-0328">Glycosyltransferase</keyword>
<evidence type="ECO:0000256" key="2">
    <source>
        <dbReference type="ARBA" id="ARBA00022679"/>
    </source>
</evidence>
<evidence type="ECO:0000313" key="5">
    <source>
        <dbReference type="Proteomes" id="UP001501084"/>
    </source>
</evidence>
<keyword evidence="2" id="KW-0808">Transferase</keyword>
<accession>A0ABP5N159</accession>
<evidence type="ECO:0000259" key="3">
    <source>
        <dbReference type="Pfam" id="PF13439"/>
    </source>
</evidence>